<dbReference type="Proteomes" id="UP001652461">
    <property type="component" value="Unassembled WGS sequence"/>
</dbReference>
<comment type="subcellular location">
    <subcellularLocation>
        <location evidence="1">Membrane</location>
        <topology evidence="1">Multi-pass membrane protein</topology>
    </subcellularLocation>
</comment>
<feature type="transmembrane region" description="Helical" evidence="17">
    <location>
        <begin position="155"/>
        <end position="171"/>
    </location>
</feature>
<name>A0ABT2RWV4_9FIRM</name>
<feature type="transmembrane region" description="Helical" evidence="17">
    <location>
        <begin position="21"/>
        <end position="42"/>
    </location>
</feature>
<dbReference type="EC" id="2.4.99.28" evidence="14"/>
<keyword evidence="3" id="KW-0808">Transferase</keyword>
<evidence type="ECO:0000256" key="15">
    <source>
        <dbReference type="ARBA" id="ARBA00049902"/>
    </source>
</evidence>
<keyword evidence="5" id="KW-0133">Cell shape</keyword>
<evidence type="ECO:0000256" key="10">
    <source>
        <dbReference type="ARBA" id="ARBA00033270"/>
    </source>
</evidence>
<feature type="transmembrane region" description="Helical" evidence="17">
    <location>
        <begin position="130"/>
        <end position="148"/>
    </location>
</feature>
<dbReference type="EMBL" id="JAOQKC010000006">
    <property type="protein sequence ID" value="MCU6696520.1"/>
    <property type="molecule type" value="Genomic_DNA"/>
</dbReference>
<sequence>MANKKKKRRVLSYLFSYDMNLIVAVLFLIVFGLVMIYSASYYTASMSDAFRHDPTYLLMSQLKYSIVGIAVMLVIANVDYHFWRHFAMLGLVASIVLILLLLVPGLGVTVKGATRWIRIPGIGQFQVAEPVKVAMILFSATLIGNYSSRLNNMKTFITVLIPTAVVSVLILKISNNMSTATIVLGISFLMAFMVYPKYWPFVLLGGAGATGIGALIFYLKRKLASGEAGSGSGFRGARILAWLDPYSYESDKAYQSLQALYAIGSGGLFGKGLGNSIQKLGRIPEPYNDMIFSIICEELGIFGAGLIILMFIYLLYRLYSVAQEAEDVFGRLLAIGVFSHVALQVVLNLMVVTSLFPTTGVTLPFFSYGGTASVFLLFEIGMVLNVEKQSRFKKEKELREAREHERAYEGY</sequence>
<comment type="catalytic activity">
    <reaction evidence="15">
        <text>[GlcNAc-(1-&gt;4)-Mur2Ac(oyl-L-Ala-gamma-D-Glu-L-Lys-D-Ala-D-Ala)](n)-di-trans,octa-cis-undecaprenyl diphosphate + beta-D-GlcNAc-(1-&gt;4)-Mur2Ac(oyl-L-Ala-gamma-D-Glu-L-Lys-D-Ala-D-Ala)-di-trans,octa-cis-undecaprenyl diphosphate = [GlcNAc-(1-&gt;4)-Mur2Ac(oyl-L-Ala-gamma-D-Glu-L-Lys-D-Ala-D-Ala)](n+1)-di-trans,octa-cis-undecaprenyl diphosphate + di-trans,octa-cis-undecaprenyl diphosphate + H(+)</text>
        <dbReference type="Rhea" id="RHEA:23708"/>
        <dbReference type="Rhea" id="RHEA-COMP:9602"/>
        <dbReference type="Rhea" id="RHEA-COMP:9603"/>
        <dbReference type="ChEBI" id="CHEBI:15378"/>
        <dbReference type="ChEBI" id="CHEBI:58405"/>
        <dbReference type="ChEBI" id="CHEBI:60033"/>
        <dbReference type="ChEBI" id="CHEBI:78435"/>
        <dbReference type="EC" id="2.4.99.28"/>
    </reaction>
</comment>
<evidence type="ECO:0000313" key="18">
    <source>
        <dbReference type="EMBL" id="MCU6696520.1"/>
    </source>
</evidence>
<evidence type="ECO:0000256" key="6">
    <source>
        <dbReference type="ARBA" id="ARBA00022984"/>
    </source>
</evidence>
<evidence type="ECO:0000256" key="3">
    <source>
        <dbReference type="ARBA" id="ARBA00022679"/>
    </source>
</evidence>
<evidence type="ECO:0000256" key="16">
    <source>
        <dbReference type="ARBA" id="ARBA00049966"/>
    </source>
</evidence>
<keyword evidence="7 17" id="KW-1133">Transmembrane helix</keyword>
<comment type="function">
    <text evidence="16">Peptidoglycan polymerase that is essential for cell division.</text>
</comment>
<feature type="transmembrane region" description="Helical" evidence="17">
    <location>
        <begin position="201"/>
        <end position="219"/>
    </location>
</feature>
<keyword evidence="19" id="KW-1185">Reference proteome</keyword>
<evidence type="ECO:0000256" key="5">
    <source>
        <dbReference type="ARBA" id="ARBA00022960"/>
    </source>
</evidence>
<feature type="transmembrane region" description="Helical" evidence="17">
    <location>
        <begin position="62"/>
        <end position="80"/>
    </location>
</feature>
<evidence type="ECO:0000256" key="17">
    <source>
        <dbReference type="SAM" id="Phobius"/>
    </source>
</evidence>
<keyword evidence="8 17" id="KW-0472">Membrane</keyword>
<keyword evidence="2" id="KW-0328">Glycosyltransferase</keyword>
<dbReference type="InterPro" id="IPR001182">
    <property type="entry name" value="FtsW/RodA"/>
</dbReference>
<evidence type="ECO:0000313" key="19">
    <source>
        <dbReference type="Proteomes" id="UP001652461"/>
    </source>
</evidence>
<feature type="transmembrane region" description="Helical" evidence="17">
    <location>
        <begin position="328"/>
        <end position="353"/>
    </location>
</feature>
<feature type="transmembrane region" description="Helical" evidence="17">
    <location>
        <begin position="365"/>
        <end position="386"/>
    </location>
</feature>
<keyword evidence="4 17" id="KW-0812">Transmembrane</keyword>
<evidence type="ECO:0000256" key="13">
    <source>
        <dbReference type="ARBA" id="ARBA00041418"/>
    </source>
</evidence>
<comment type="caution">
    <text evidence="18">The sequence shown here is derived from an EMBL/GenBank/DDBJ whole genome shotgun (WGS) entry which is preliminary data.</text>
</comment>
<dbReference type="PANTHER" id="PTHR30474:SF2">
    <property type="entry name" value="PEPTIDOGLYCAN GLYCOSYLTRANSFERASE FTSW-RELATED"/>
    <property type="match status" value="1"/>
</dbReference>
<evidence type="ECO:0000256" key="1">
    <source>
        <dbReference type="ARBA" id="ARBA00004141"/>
    </source>
</evidence>
<comment type="similarity">
    <text evidence="11">Belongs to the SEDS family. FtsW subfamily.</text>
</comment>
<accession>A0ABT2RWV4</accession>
<evidence type="ECO:0000256" key="12">
    <source>
        <dbReference type="ARBA" id="ARBA00041185"/>
    </source>
</evidence>
<organism evidence="18 19">
    <name type="scientific">Laedolimicola ammoniilytica</name>
    <dbReference type="NCBI Taxonomy" id="2981771"/>
    <lineage>
        <taxon>Bacteria</taxon>
        <taxon>Bacillati</taxon>
        <taxon>Bacillota</taxon>
        <taxon>Clostridia</taxon>
        <taxon>Lachnospirales</taxon>
        <taxon>Lachnospiraceae</taxon>
        <taxon>Laedolimicola</taxon>
    </lineage>
</organism>
<feature type="transmembrane region" description="Helical" evidence="17">
    <location>
        <begin position="87"/>
        <end position="110"/>
    </location>
</feature>
<dbReference type="RefSeq" id="WP_158362883.1">
    <property type="nucleotide sequence ID" value="NZ_JAOQKC010000006.1"/>
</dbReference>
<proteinExistence type="inferred from homology"/>
<evidence type="ECO:0000256" key="9">
    <source>
        <dbReference type="ARBA" id="ARBA00032370"/>
    </source>
</evidence>
<reference evidence="18 19" key="1">
    <citation type="journal article" date="2021" name="ISME Commun">
        <title>Automated analysis of genomic sequences facilitates high-throughput and comprehensive description of bacteria.</title>
        <authorList>
            <person name="Hitch T.C.A."/>
        </authorList>
    </citation>
    <scope>NUCLEOTIDE SEQUENCE [LARGE SCALE GENOMIC DNA]</scope>
    <source>
        <strain evidence="18 19">Sanger_04</strain>
    </source>
</reference>
<evidence type="ECO:0000256" key="14">
    <source>
        <dbReference type="ARBA" id="ARBA00044770"/>
    </source>
</evidence>
<gene>
    <name evidence="18" type="ORF">OCV63_06350</name>
</gene>
<evidence type="ECO:0000256" key="8">
    <source>
        <dbReference type="ARBA" id="ARBA00023136"/>
    </source>
</evidence>
<dbReference type="PANTHER" id="PTHR30474">
    <property type="entry name" value="CELL CYCLE PROTEIN"/>
    <property type="match status" value="1"/>
</dbReference>
<feature type="transmembrane region" description="Helical" evidence="17">
    <location>
        <begin position="177"/>
        <end position="194"/>
    </location>
</feature>
<evidence type="ECO:0000256" key="7">
    <source>
        <dbReference type="ARBA" id="ARBA00022989"/>
    </source>
</evidence>
<keyword evidence="6" id="KW-0573">Peptidoglycan synthesis</keyword>
<evidence type="ECO:0000256" key="11">
    <source>
        <dbReference type="ARBA" id="ARBA00038053"/>
    </source>
</evidence>
<feature type="transmembrane region" description="Helical" evidence="17">
    <location>
        <begin position="290"/>
        <end position="316"/>
    </location>
</feature>
<evidence type="ECO:0000256" key="2">
    <source>
        <dbReference type="ARBA" id="ARBA00022676"/>
    </source>
</evidence>
<evidence type="ECO:0000256" key="4">
    <source>
        <dbReference type="ARBA" id="ARBA00022692"/>
    </source>
</evidence>
<protein>
    <recommendedName>
        <fullName evidence="12">Probable peptidoglycan glycosyltransferase FtsW</fullName>
        <ecNumber evidence="14">2.4.99.28</ecNumber>
    </recommendedName>
    <alternativeName>
        <fullName evidence="13">Cell division protein FtsW</fullName>
    </alternativeName>
    <alternativeName>
        <fullName evidence="10">Cell wall polymerase</fullName>
    </alternativeName>
    <alternativeName>
        <fullName evidence="9">Peptidoglycan polymerase</fullName>
    </alternativeName>
</protein>
<dbReference type="Pfam" id="PF01098">
    <property type="entry name" value="FTSW_RODA_SPOVE"/>
    <property type="match status" value="1"/>
</dbReference>